<dbReference type="EMBL" id="CDHN01000002">
    <property type="protein sequence ID" value="CEJ88847.1"/>
    <property type="molecule type" value="Genomic_DNA"/>
</dbReference>
<dbReference type="AlphaFoldDB" id="A0A0A1THC1"/>
<keyword evidence="2" id="KW-0812">Transmembrane</keyword>
<feature type="transmembrane region" description="Helical" evidence="2">
    <location>
        <begin position="160"/>
        <end position="184"/>
    </location>
</feature>
<feature type="compositionally biased region" description="Low complexity" evidence="1">
    <location>
        <begin position="255"/>
        <end position="292"/>
    </location>
</feature>
<feature type="region of interest" description="Disordered" evidence="1">
    <location>
        <begin position="233"/>
        <end position="335"/>
    </location>
</feature>
<evidence type="ECO:0000256" key="1">
    <source>
        <dbReference type="SAM" id="MobiDB-lite"/>
    </source>
</evidence>
<keyword evidence="4" id="KW-1185">Reference proteome</keyword>
<dbReference type="STRING" id="1531966.A0A0A1THC1"/>
<dbReference type="PANTHER" id="PTHR37451:SF4">
    <property type="entry name" value="MARVEL DOMAIN-CONTAINING PROTEIN"/>
    <property type="match status" value="1"/>
</dbReference>
<protein>
    <recommendedName>
        <fullName evidence="5">MARVEL domain-containing protein</fullName>
    </recommendedName>
</protein>
<feature type="compositionally biased region" description="Pro residues" evidence="1">
    <location>
        <begin position="309"/>
        <end position="324"/>
    </location>
</feature>
<sequence>MGAAESRPGREHIPQYPRGWFAIRIIQLILAVACIGLGAYAAAKRAWAGPLLTVWASVCTLIVTIWQISAHTCSPRAFNYWAVLVLDIYLYILWLGSMAACAVMAGGILALTSKSYYKRAKSSSGSSYSGSSGSSGSSSSSSTSSSSYYSYYYNNYNQDIGVVTAAAAGLAAAEFLLFFICLVTDSVVIHRHRKAGRHAKPIKGANAILVAQPQTAPAYQAVAQQPVSQYQQPGAYQQQPIGQYQQPQSTAYHSPAPYSYQAPQMQQQQQQQPPAAAAYTPYNPQQGYYQPQPRSPAHPATAVQHTATPPLPSTSPYAPPPQGYPQPGSHELGKQ</sequence>
<dbReference type="HOGENOM" id="CLU_055465_0_0_1"/>
<feature type="transmembrane region" description="Helical" evidence="2">
    <location>
        <begin position="78"/>
        <end position="111"/>
    </location>
</feature>
<reference evidence="3 4" key="1">
    <citation type="journal article" date="2015" name="Genome Announc.">
        <title>Draft Genome Sequence and Gene Annotation of the Entomopathogenic Fungus Verticillium hemipterigenum.</title>
        <authorList>
            <person name="Horn F."/>
            <person name="Habel A."/>
            <person name="Scharf D.H."/>
            <person name="Dworschak J."/>
            <person name="Brakhage A.A."/>
            <person name="Guthke R."/>
            <person name="Hertweck C."/>
            <person name="Linde J."/>
        </authorList>
    </citation>
    <scope>NUCLEOTIDE SEQUENCE [LARGE SCALE GENOMIC DNA]</scope>
</reference>
<name>A0A0A1THC1_9HYPO</name>
<evidence type="ECO:0000256" key="2">
    <source>
        <dbReference type="SAM" id="Phobius"/>
    </source>
</evidence>
<organism evidence="3 4">
    <name type="scientific">[Torrubiella] hemipterigena</name>
    <dbReference type="NCBI Taxonomy" id="1531966"/>
    <lineage>
        <taxon>Eukaryota</taxon>
        <taxon>Fungi</taxon>
        <taxon>Dikarya</taxon>
        <taxon>Ascomycota</taxon>
        <taxon>Pezizomycotina</taxon>
        <taxon>Sordariomycetes</taxon>
        <taxon>Hypocreomycetidae</taxon>
        <taxon>Hypocreales</taxon>
        <taxon>Clavicipitaceae</taxon>
        <taxon>Clavicipitaceae incertae sedis</taxon>
        <taxon>'Torrubiella' clade</taxon>
    </lineage>
</organism>
<evidence type="ECO:0008006" key="5">
    <source>
        <dbReference type="Google" id="ProtNLM"/>
    </source>
</evidence>
<accession>A0A0A1THC1</accession>
<keyword evidence="2" id="KW-1133">Transmembrane helix</keyword>
<proteinExistence type="predicted"/>
<evidence type="ECO:0000313" key="3">
    <source>
        <dbReference type="EMBL" id="CEJ88847.1"/>
    </source>
</evidence>
<dbReference type="Proteomes" id="UP000039046">
    <property type="component" value="Unassembled WGS sequence"/>
</dbReference>
<keyword evidence="2" id="KW-0472">Membrane</keyword>
<feature type="compositionally biased region" description="Low complexity" evidence="1">
    <location>
        <begin position="233"/>
        <end position="248"/>
    </location>
</feature>
<gene>
    <name evidence="3" type="ORF">VHEMI04874</name>
</gene>
<feature type="transmembrane region" description="Helical" evidence="2">
    <location>
        <begin position="21"/>
        <end position="41"/>
    </location>
</feature>
<dbReference type="OrthoDB" id="5325022at2759"/>
<feature type="transmembrane region" description="Helical" evidence="2">
    <location>
        <begin position="47"/>
        <end position="66"/>
    </location>
</feature>
<dbReference type="PANTHER" id="PTHR37451">
    <property type="entry name" value="MARVEL DOMAIN"/>
    <property type="match status" value="1"/>
</dbReference>
<feature type="region of interest" description="Disordered" evidence="1">
    <location>
        <begin position="122"/>
        <end position="144"/>
    </location>
</feature>
<evidence type="ECO:0000313" key="4">
    <source>
        <dbReference type="Proteomes" id="UP000039046"/>
    </source>
</evidence>